<dbReference type="InterPro" id="IPR040764">
    <property type="entry name" value="CvfB_WH"/>
</dbReference>
<feature type="domain" description="S1 motif" evidence="2">
    <location>
        <begin position="143"/>
        <end position="205"/>
    </location>
</feature>
<dbReference type="Proteomes" id="UP000765845">
    <property type="component" value="Unassembled WGS sequence"/>
</dbReference>
<dbReference type="InterPro" id="IPR012340">
    <property type="entry name" value="NA-bd_OB-fold"/>
</dbReference>
<dbReference type="EMBL" id="JAAWWK010000002">
    <property type="protein sequence ID" value="NKI16803.1"/>
    <property type="molecule type" value="Genomic_DNA"/>
</dbReference>
<evidence type="ECO:0000313" key="3">
    <source>
        <dbReference type="EMBL" id="NKI16803.1"/>
    </source>
</evidence>
<dbReference type="InterPro" id="IPR039566">
    <property type="entry name" value="CvfB_S1_st"/>
</dbReference>
<dbReference type="Pfam" id="PF13509">
    <property type="entry name" value="S1_2"/>
    <property type="match status" value="2"/>
</dbReference>
<keyword evidence="4" id="KW-1185">Reference proteome</keyword>
<name>A0ABX1GED4_9GAMM</name>
<evidence type="ECO:0000256" key="1">
    <source>
        <dbReference type="PIRNR" id="PIRNR012524"/>
    </source>
</evidence>
<comment type="similarity">
    <text evidence="1">Belongs to the CvfB family.</text>
</comment>
<evidence type="ECO:0000259" key="2">
    <source>
        <dbReference type="SMART" id="SM00316"/>
    </source>
</evidence>
<feature type="domain" description="S1 motif" evidence="2">
    <location>
        <begin position="3"/>
        <end position="64"/>
    </location>
</feature>
<dbReference type="InterPro" id="IPR003029">
    <property type="entry name" value="S1_domain"/>
</dbReference>
<feature type="domain" description="S1 motif" evidence="2">
    <location>
        <begin position="69"/>
        <end position="130"/>
    </location>
</feature>
<organism evidence="3 4">
    <name type="scientific">Spongiibacter thalassae</name>
    <dbReference type="NCBI Taxonomy" id="2721624"/>
    <lineage>
        <taxon>Bacteria</taxon>
        <taxon>Pseudomonadati</taxon>
        <taxon>Pseudomonadota</taxon>
        <taxon>Gammaproteobacteria</taxon>
        <taxon>Cellvibrionales</taxon>
        <taxon>Spongiibacteraceae</taxon>
        <taxon>Spongiibacter</taxon>
    </lineage>
</organism>
<sequence length="276" mass="30556">MAEIGRRNLLTVSRSSTAGFYLDGGPLGDIFLPPKQAPDNCAPGDTLEVFVFHDNDGSLIASTQMPEVFCGEVATLRVTATSDVGAFLDWGLSKELLLPFSEQVGTVSEGRSVLVVVYQDVRGRLVASMRLDKHILDLAEGLRSGDKVTLTVGGKTELGYKCVVNHRFWGLLYDNELKRPLTRGQRLQGWVRRVRPDQRLDLSLNAPARQRAPDIAAAILQQLELNDGFLALGDKSPPEAIQRIFGVSKKAFKQGLSKLYKERRINIEERGIRLLK</sequence>
<reference evidence="3 4" key="1">
    <citation type="submission" date="2020-04" db="EMBL/GenBank/DDBJ databases">
        <authorList>
            <person name="Yoon J."/>
        </authorList>
    </citation>
    <scope>NUCLEOTIDE SEQUENCE [LARGE SCALE GENOMIC DNA]</scope>
    <source>
        <strain evidence="3 4">KMU-166</strain>
    </source>
</reference>
<dbReference type="Pfam" id="PF17783">
    <property type="entry name" value="WHD_CvfB"/>
    <property type="match status" value="1"/>
</dbReference>
<dbReference type="InterPro" id="IPR036388">
    <property type="entry name" value="WH-like_DNA-bd_sf"/>
</dbReference>
<accession>A0ABX1GED4</accession>
<dbReference type="PIRSF" id="PIRSF012524">
    <property type="entry name" value="YitL_S1"/>
    <property type="match status" value="1"/>
</dbReference>
<dbReference type="PANTHER" id="PTHR37296">
    <property type="entry name" value="CONSERVED VIRULENCE FACTOR B"/>
    <property type="match status" value="1"/>
</dbReference>
<evidence type="ECO:0000313" key="4">
    <source>
        <dbReference type="Proteomes" id="UP000765845"/>
    </source>
</evidence>
<dbReference type="Gene3D" id="2.40.50.140">
    <property type="entry name" value="Nucleic acid-binding proteins"/>
    <property type="match status" value="1"/>
</dbReference>
<dbReference type="RefSeq" id="WP_168449353.1">
    <property type="nucleotide sequence ID" value="NZ_JAAWWK010000002.1"/>
</dbReference>
<gene>
    <name evidence="3" type="ORF">HCU74_05130</name>
</gene>
<protein>
    <submittedName>
        <fullName evidence="3">GntR family transcriptional regulator</fullName>
    </submittedName>
</protein>
<proteinExistence type="inferred from homology"/>
<dbReference type="Gene3D" id="1.10.10.10">
    <property type="entry name" value="Winged helix-like DNA-binding domain superfamily/Winged helix DNA-binding domain"/>
    <property type="match status" value="1"/>
</dbReference>
<dbReference type="InterPro" id="IPR014464">
    <property type="entry name" value="CvfB_fam"/>
</dbReference>
<dbReference type="PANTHER" id="PTHR37296:SF1">
    <property type="entry name" value="CONSERVED VIRULENCE FACTOR B"/>
    <property type="match status" value="1"/>
</dbReference>
<comment type="caution">
    <text evidence="3">The sequence shown here is derived from an EMBL/GenBank/DDBJ whole genome shotgun (WGS) entry which is preliminary data.</text>
</comment>
<dbReference type="SMART" id="SM00316">
    <property type="entry name" value="S1"/>
    <property type="match status" value="3"/>
</dbReference>